<name>A0ABX8NRV3_9PSED</name>
<evidence type="ECO:0000313" key="3">
    <source>
        <dbReference type="Proteomes" id="UP000824010"/>
    </source>
</evidence>
<accession>A0ABX8NRV3</accession>
<keyword evidence="3" id="KW-1185">Reference proteome</keyword>
<organism evidence="2 3">
    <name type="scientific">Pseudomonas maumuensis</name>
    <dbReference type="NCBI Taxonomy" id="2842354"/>
    <lineage>
        <taxon>Bacteria</taxon>
        <taxon>Pseudomonadati</taxon>
        <taxon>Pseudomonadota</taxon>
        <taxon>Gammaproteobacteria</taxon>
        <taxon>Pseudomonadales</taxon>
        <taxon>Pseudomonadaceae</taxon>
        <taxon>Pseudomonas</taxon>
    </lineage>
</organism>
<evidence type="ECO:0008006" key="4">
    <source>
        <dbReference type="Google" id="ProtNLM"/>
    </source>
</evidence>
<feature type="region of interest" description="Disordered" evidence="1">
    <location>
        <begin position="150"/>
        <end position="172"/>
    </location>
</feature>
<sequence length="313" mass="33133">MLARLNQIEHVFDKHQESTKELVRVLGELDPSHISELRGPVQMALSYASLINEYLESDPERGQKVALALAMIQGPKAVMQLAVSTAIGQTELGQDLNEQYDRAMTRVGTMLAEHMEGGGVVLNEKSESDKFLVGGGKLISSMILGVASGRKGGGGNEANKPATTPVELPGGGKGVIDGAKATSEAVTQVPGRVQSRINIANGRTETTPLRETGKPVSAGFDHVLIGHFDVEVSNSRSVFTISPNELKRVLQSGSVVKSPVTALPDGQFVRTVDTGRVIGTTTLKDGGIPTSVIKVFTDRAGNLITTFPVKAIN</sequence>
<protein>
    <recommendedName>
        <fullName evidence="4">Filamentous hemagglutinin</fullName>
    </recommendedName>
</protein>
<dbReference type="EMBL" id="CP077077">
    <property type="protein sequence ID" value="QXH58830.1"/>
    <property type="molecule type" value="Genomic_DNA"/>
</dbReference>
<dbReference type="RefSeq" id="WP_217869508.1">
    <property type="nucleotide sequence ID" value="NZ_CP077077.1"/>
</dbReference>
<dbReference type="Proteomes" id="UP000824010">
    <property type="component" value="Chromosome"/>
</dbReference>
<proteinExistence type="predicted"/>
<reference evidence="2 3" key="1">
    <citation type="journal article" date="2021" name="Microorganisms">
        <title>The Ever-Expanding Pseudomonas Genus: Description of 43 New Species and Partition of the Pseudomonas putida Group.</title>
        <authorList>
            <person name="Girard L."/>
            <person name="Lood C."/>
            <person name="Hofte M."/>
            <person name="Vandamme P."/>
            <person name="Rokni-Zadeh H."/>
            <person name="van Noort V."/>
            <person name="Lavigne R."/>
            <person name="De Mot R."/>
        </authorList>
    </citation>
    <scope>NUCLEOTIDE SEQUENCE [LARGE SCALE GENOMIC DNA]</scope>
    <source>
        <strain evidence="2 3">COW77</strain>
    </source>
</reference>
<gene>
    <name evidence="2" type="ORF">KSS90_11665</name>
</gene>
<evidence type="ECO:0000313" key="2">
    <source>
        <dbReference type="EMBL" id="QXH58830.1"/>
    </source>
</evidence>
<evidence type="ECO:0000256" key="1">
    <source>
        <dbReference type="SAM" id="MobiDB-lite"/>
    </source>
</evidence>